<feature type="region of interest" description="Disordered" evidence="1">
    <location>
        <begin position="64"/>
        <end position="91"/>
    </location>
</feature>
<reference evidence="2 3" key="1">
    <citation type="journal article" date="2021" name="Sci. Rep.">
        <title>The genome of the diatom Chaetoceros tenuissimus carries an ancient integrated fragment of an extant virus.</title>
        <authorList>
            <person name="Hongo Y."/>
            <person name="Kimura K."/>
            <person name="Takaki Y."/>
            <person name="Yoshida Y."/>
            <person name="Baba S."/>
            <person name="Kobayashi G."/>
            <person name="Nagasaki K."/>
            <person name="Hano T."/>
            <person name="Tomaru Y."/>
        </authorList>
    </citation>
    <scope>NUCLEOTIDE SEQUENCE [LARGE SCALE GENOMIC DNA]</scope>
    <source>
        <strain evidence="2 3">NIES-3715</strain>
    </source>
</reference>
<dbReference type="Proteomes" id="UP001054902">
    <property type="component" value="Unassembled WGS sequence"/>
</dbReference>
<evidence type="ECO:0000256" key="1">
    <source>
        <dbReference type="SAM" id="MobiDB-lite"/>
    </source>
</evidence>
<dbReference type="EMBL" id="BLLK01000051">
    <property type="protein sequence ID" value="GFH56010.1"/>
    <property type="molecule type" value="Genomic_DNA"/>
</dbReference>
<comment type="caution">
    <text evidence="2">The sequence shown here is derived from an EMBL/GenBank/DDBJ whole genome shotgun (WGS) entry which is preliminary data.</text>
</comment>
<protein>
    <submittedName>
        <fullName evidence="2">Uncharacterized protein</fullName>
    </submittedName>
</protein>
<keyword evidence="3" id="KW-1185">Reference proteome</keyword>
<organism evidence="2 3">
    <name type="scientific">Chaetoceros tenuissimus</name>
    <dbReference type="NCBI Taxonomy" id="426638"/>
    <lineage>
        <taxon>Eukaryota</taxon>
        <taxon>Sar</taxon>
        <taxon>Stramenopiles</taxon>
        <taxon>Ochrophyta</taxon>
        <taxon>Bacillariophyta</taxon>
        <taxon>Coscinodiscophyceae</taxon>
        <taxon>Chaetocerotophycidae</taxon>
        <taxon>Chaetocerotales</taxon>
        <taxon>Chaetocerotaceae</taxon>
        <taxon>Chaetoceros</taxon>
    </lineage>
</organism>
<gene>
    <name evidence="2" type="ORF">CTEN210_12486</name>
</gene>
<accession>A0AAD3D3H1</accession>
<name>A0AAD3D3H1_9STRA</name>
<sequence length="232" mass="26283">MWRHDASSKIATAIPERVPLGFVCGYPLSGGELYGGSMFIPSAANDTLQGRAIQKINEKWGVHINSKDNDRNPSSTCKSISHRNKSGSTGAETIGIPVCKKKYAPFEFRKKVLDDDGRLYIEVVRMYGCHCHSTLREKVIRRYGVRRGWEPFGQWSMKKAQQIAKKLMEKINSSIDDSCDDSSSSSSLSDVDDNPVLWKKMCNNGKCAWKMKHKYDDIVEELHERNANVEYN</sequence>
<dbReference type="AlphaFoldDB" id="A0AAD3D3H1"/>
<proteinExistence type="predicted"/>
<evidence type="ECO:0000313" key="2">
    <source>
        <dbReference type="EMBL" id="GFH56010.1"/>
    </source>
</evidence>
<evidence type="ECO:0000313" key="3">
    <source>
        <dbReference type="Proteomes" id="UP001054902"/>
    </source>
</evidence>